<keyword evidence="3" id="KW-1185">Reference proteome</keyword>
<name>A0A160N410_9GAMM</name>
<accession>A0A160N410</accession>
<gene>
    <name evidence="2" type="ORF">ATSB10_27280</name>
</gene>
<dbReference type="STRING" id="445710.ATSB10_27280"/>
<sequence>MLNRKRAGRESPSHETSLVARGTTIRGDLYFTGALHLDGCIEGAIVAETDDAVLTVSEHGQVIGEVRVPHAVINGRIDGNVLSDARLELAAQTCITGDVHYRLLEMAAGAQVNGRMVHVGADVPRVLAAPRDAPATDEPADAESAQA</sequence>
<evidence type="ECO:0008006" key="4">
    <source>
        <dbReference type="Google" id="ProtNLM"/>
    </source>
</evidence>
<dbReference type="OrthoDB" id="5294247at2"/>
<organism evidence="2 3">
    <name type="scientific">Dyella thiooxydans</name>
    <dbReference type="NCBI Taxonomy" id="445710"/>
    <lineage>
        <taxon>Bacteria</taxon>
        <taxon>Pseudomonadati</taxon>
        <taxon>Pseudomonadota</taxon>
        <taxon>Gammaproteobacteria</taxon>
        <taxon>Lysobacterales</taxon>
        <taxon>Rhodanobacteraceae</taxon>
        <taxon>Dyella</taxon>
    </lineage>
</organism>
<comment type="similarity">
    <text evidence="1">Belongs to the bactofilin family.</text>
</comment>
<dbReference type="Pfam" id="PF04519">
    <property type="entry name" value="Bactofilin"/>
    <property type="match status" value="1"/>
</dbReference>
<dbReference type="KEGG" id="dtx:ATSB10_27280"/>
<evidence type="ECO:0000256" key="1">
    <source>
        <dbReference type="ARBA" id="ARBA00044755"/>
    </source>
</evidence>
<dbReference type="PANTHER" id="PTHR35024">
    <property type="entry name" value="HYPOTHETICAL CYTOSOLIC PROTEIN"/>
    <property type="match status" value="1"/>
</dbReference>
<proteinExistence type="inferred from homology"/>
<dbReference type="PANTHER" id="PTHR35024:SF4">
    <property type="entry name" value="POLYMER-FORMING CYTOSKELETAL PROTEIN"/>
    <property type="match status" value="1"/>
</dbReference>
<dbReference type="RefSeq" id="WP_063673254.1">
    <property type="nucleotide sequence ID" value="NZ_CP014841.1"/>
</dbReference>
<dbReference type="InterPro" id="IPR007607">
    <property type="entry name" value="BacA/B"/>
</dbReference>
<dbReference type="Proteomes" id="UP000077255">
    <property type="component" value="Chromosome"/>
</dbReference>
<evidence type="ECO:0000313" key="2">
    <source>
        <dbReference type="EMBL" id="AND70182.1"/>
    </source>
</evidence>
<protein>
    <recommendedName>
        <fullName evidence="4">Cell shape determination protein CcmA</fullName>
    </recommendedName>
</protein>
<reference evidence="2 3" key="1">
    <citation type="submission" date="2016-02" db="EMBL/GenBank/DDBJ databases">
        <title>Complete genome sequencing and analysis of ATSB10, Dyella thiooxydans isolated from rhizosphere soil of sunflower (Helianthus annuus L.).</title>
        <authorList>
            <person name="Lee Y."/>
            <person name="Hwangbo K."/>
            <person name="Chung H."/>
            <person name="Yoo J."/>
            <person name="Kim K.Y."/>
            <person name="Sa T.M."/>
            <person name="Um Y."/>
            <person name="Madhaiyan M."/>
        </authorList>
    </citation>
    <scope>NUCLEOTIDE SEQUENCE [LARGE SCALE GENOMIC DNA]</scope>
    <source>
        <strain evidence="2 3">ATSB10</strain>
    </source>
</reference>
<dbReference type="AlphaFoldDB" id="A0A160N410"/>
<evidence type="ECO:0000313" key="3">
    <source>
        <dbReference type="Proteomes" id="UP000077255"/>
    </source>
</evidence>
<dbReference type="EMBL" id="CP014841">
    <property type="protein sequence ID" value="AND70182.1"/>
    <property type="molecule type" value="Genomic_DNA"/>
</dbReference>
<dbReference type="PATRIC" id="fig|445710.3.peg.2719"/>